<dbReference type="SMART" id="SM00717">
    <property type="entry name" value="SANT"/>
    <property type="match status" value="2"/>
</dbReference>
<evidence type="ECO:0000256" key="4">
    <source>
        <dbReference type="ARBA" id="ARBA00023136"/>
    </source>
</evidence>
<dbReference type="RefSeq" id="XP_036362035.1">
    <property type="nucleotide sequence ID" value="XM_036506142.1"/>
</dbReference>
<dbReference type="KEGG" id="osn:115215628"/>
<comment type="subcellular location">
    <subcellularLocation>
        <location evidence="5">Endomembrane system</location>
        <topology evidence="5">Single-pass membrane protein</topology>
    </subcellularLocation>
</comment>
<dbReference type="RefSeq" id="XP_029640737.1">
    <property type="nucleotide sequence ID" value="XM_029784877.2"/>
</dbReference>
<dbReference type="AlphaFoldDB" id="A0A6P7SR11"/>
<evidence type="ECO:0000259" key="9">
    <source>
        <dbReference type="PROSITE" id="PS50090"/>
    </source>
</evidence>
<feature type="compositionally biased region" description="Low complexity" evidence="6">
    <location>
        <begin position="437"/>
        <end position="452"/>
    </location>
</feature>
<evidence type="ECO:0000256" key="6">
    <source>
        <dbReference type="SAM" id="MobiDB-lite"/>
    </source>
</evidence>
<dbReference type="SUPFAM" id="SSF46565">
    <property type="entry name" value="Chaperone J-domain"/>
    <property type="match status" value="1"/>
</dbReference>
<feature type="transmembrane region" description="Helical" evidence="7">
    <location>
        <begin position="127"/>
        <end position="150"/>
    </location>
</feature>
<feature type="transmembrane region" description="Helical" evidence="7">
    <location>
        <begin position="6"/>
        <end position="24"/>
    </location>
</feature>
<feature type="domain" description="Myb-like" evidence="9">
    <location>
        <begin position="469"/>
        <end position="515"/>
    </location>
</feature>
<dbReference type="Pfam" id="PF00226">
    <property type="entry name" value="DnaJ"/>
    <property type="match status" value="1"/>
</dbReference>
<keyword evidence="4 7" id="KW-0472">Membrane</keyword>
<dbReference type="PROSITE" id="PS50076">
    <property type="entry name" value="DNAJ_2"/>
    <property type="match status" value="1"/>
</dbReference>
<dbReference type="PROSITE" id="PS50090">
    <property type="entry name" value="MYB_LIKE"/>
    <property type="match status" value="1"/>
</dbReference>
<evidence type="ECO:0000256" key="2">
    <source>
        <dbReference type="ARBA" id="ARBA00022729"/>
    </source>
</evidence>
<dbReference type="Gene3D" id="1.10.287.110">
    <property type="entry name" value="DnaJ domain"/>
    <property type="match status" value="1"/>
</dbReference>
<dbReference type="InterPro" id="IPR001623">
    <property type="entry name" value="DnaJ_domain"/>
</dbReference>
<evidence type="ECO:0000256" key="5">
    <source>
        <dbReference type="ARBA" id="ARBA00037847"/>
    </source>
</evidence>
<protein>
    <submittedName>
        <fullName evidence="12 13">Uncharacterized protein F54F2.9</fullName>
    </submittedName>
</protein>
<dbReference type="Gene3D" id="1.10.10.60">
    <property type="entry name" value="Homeodomain-like"/>
    <property type="match status" value="2"/>
</dbReference>
<keyword evidence="2" id="KW-0732">Signal</keyword>
<keyword evidence="11" id="KW-1185">Reference proteome</keyword>
<evidence type="ECO:0000256" key="7">
    <source>
        <dbReference type="SAM" id="Phobius"/>
    </source>
</evidence>
<dbReference type="Pfam" id="PF23082">
    <property type="entry name" value="Myb_DNA-binding_2"/>
    <property type="match status" value="2"/>
</dbReference>
<dbReference type="InterPro" id="IPR017884">
    <property type="entry name" value="SANT_dom"/>
</dbReference>
<sequence>MAPTGGLSTCLLSFWLACGIVIAWDSDHLELFDLVEEIGSNFYEVLGVDETASATEIRRAYRKLSLQLHPDKNKAPDAEKKFLEMVSVYEVLKDPEKRQRYNDVLKNGLPDWKQPVFYYRRVRKMGLLELSVLMFLILTVGQYLVIWSVYLERKFTVEENYASKLKKSEKKSRKKAAMCENEIEAEFKEELDAISRPQLIDLWPLRLTCWLYTNTLSIPLYYCLLRQYLISWRERCKEVEVEEEKTPIQEPVKKVKKRQRIELPEYSAETFASTAAVAYTPSIDITLDSKPEQKIKSGVEWNEEEYALLARAIAKYPGGTTGRWEKVAEMVARPVSEVISKSKSNKKNILANSISGLQDSVNVKPTTKSNFVNDNIISTKMNSEVFLDTMYGSQTPSEEKGLSSNQKKKNNIKTVAQNIGSIETVESEKVQTNSVPSKSLSTTDRSNSSSHSSHIKVTDEMSRDTPDFWSQADQMTFEKMLRLYPKGTELRWEKIAEKIPSKSKEDCILRFKYLVSMIKKKKESSAMT</sequence>
<dbReference type="SUPFAM" id="SSF46689">
    <property type="entry name" value="Homeodomain-like"/>
    <property type="match status" value="2"/>
</dbReference>
<dbReference type="PANTHER" id="PTHR44653">
    <property type="entry name" value="DNAJ HOMOLOG SUBFAMILY C MEMBER 1"/>
    <property type="match status" value="1"/>
</dbReference>
<evidence type="ECO:0000313" key="12">
    <source>
        <dbReference type="RefSeq" id="XP_029640737.1"/>
    </source>
</evidence>
<feature type="domain" description="J" evidence="8">
    <location>
        <begin position="41"/>
        <end position="105"/>
    </location>
</feature>
<dbReference type="InterPro" id="IPR009057">
    <property type="entry name" value="Homeodomain-like_sf"/>
</dbReference>
<keyword evidence="3 7" id="KW-1133">Transmembrane helix</keyword>
<dbReference type="Proteomes" id="UP000515154">
    <property type="component" value="Linkage group LG9"/>
</dbReference>
<proteinExistence type="predicted"/>
<accession>A0A6P7SR11</accession>
<dbReference type="GO" id="GO:0012505">
    <property type="term" value="C:endomembrane system"/>
    <property type="evidence" value="ECO:0007669"/>
    <property type="project" value="UniProtKB-SubCell"/>
</dbReference>
<dbReference type="InterPro" id="IPR052606">
    <property type="entry name" value="DnaJ_domain_protein"/>
</dbReference>
<name>A0A6P7SR11_9MOLL</name>
<dbReference type="PRINTS" id="PR00625">
    <property type="entry name" value="JDOMAIN"/>
</dbReference>
<feature type="region of interest" description="Disordered" evidence="6">
    <location>
        <begin position="426"/>
        <end position="464"/>
    </location>
</feature>
<evidence type="ECO:0000256" key="3">
    <source>
        <dbReference type="ARBA" id="ARBA00022989"/>
    </source>
</evidence>
<dbReference type="PANTHER" id="PTHR44653:SF2">
    <property type="entry name" value="DNAJ HOMOLOG SUBFAMILY C MEMBER 1"/>
    <property type="match status" value="1"/>
</dbReference>
<dbReference type="SMART" id="SM00271">
    <property type="entry name" value="DnaJ"/>
    <property type="match status" value="1"/>
</dbReference>
<reference evidence="12 13" key="1">
    <citation type="submission" date="2025-08" db="UniProtKB">
        <authorList>
            <consortium name="RefSeq"/>
        </authorList>
    </citation>
    <scope>IDENTIFICATION</scope>
</reference>
<dbReference type="CDD" id="cd00167">
    <property type="entry name" value="SANT"/>
    <property type="match status" value="2"/>
</dbReference>
<evidence type="ECO:0000259" key="10">
    <source>
        <dbReference type="PROSITE" id="PS51293"/>
    </source>
</evidence>
<evidence type="ECO:0000259" key="8">
    <source>
        <dbReference type="PROSITE" id="PS50076"/>
    </source>
</evidence>
<dbReference type="PROSITE" id="PS51293">
    <property type="entry name" value="SANT"/>
    <property type="match status" value="1"/>
</dbReference>
<gene>
    <name evidence="12 13" type="primary">LOC115215628</name>
</gene>
<dbReference type="InterPro" id="IPR001005">
    <property type="entry name" value="SANT/Myb"/>
</dbReference>
<feature type="domain" description="SANT" evidence="10">
    <location>
        <begin position="469"/>
        <end position="519"/>
    </location>
</feature>
<evidence type="ECO:0000313" key="11">
    <source>
        <dbReference type="Proteomes" id="UP000515154"/>
    </source>
</evidence>
<keyword evidence="1 7" id="KW-0812">Transmembrane</keyword>
<evidence type="ECO:0000256" key="1">
    <source>
        <dbReference type="ARBA" id="ARBA00022692"/>
    </source>
</evidence>
<dbReference type="CDD" id="cd06257">
    <property type="entry name" value="DnaJ"/>
    <property type="match status" value="1"/>
</dbReference>
<evidence type="ECO:0000313" key="13">
    <source>
        <dbReference type="RefSeq" id="XP_036362035.1"/>
    </source>
</evidence>
<dbReference type="InterPro" id="IPR036869">
    <property type="entry name" value="J_dom_sf"/>
</dbReference>
<organism evidence="11 12">
    <name type="scientific">Octopus sinensis</name>
    <name type="common">East Asian common octopus</name>
    <dbReference type="NCBI Taxonomy" id="2607531"/>
    <lineage>
        <taxon>Eukaryota</taxon>
        <taxon>Metazoa</taxon>
        <taxon>Spiralia</taxon>
        <taxon>Lophotrochozoa</taxon>
        <taxon>Mollusca</taxon>
        <taxon>Cephalopoda</taxon>
        <taxon>Coleoidea</taxon>
        <taxon>Octopodiformes</taxon>
        <taxon>Octopoda</taxon>
        <taxon>Incirrata</taxon>
        <taxon>Octopodidae</taxon>
        <taxon>Octopus</taxon>
    </lineage>
</organism>